<dbReference type="Proteomes" id="UP000095281">
    <property type="component" value="Unplaced"/>
</dbReference>
<name>A0A1I8BMI7_MELHA</name>
<organism evidence="1 2">
    <name type="scientific">Meloidogyne hapla</name>
    <name type="common">Root-knot nematode worm</name>
    <dbReference type="NCBI Taxonomy" id="6305"/>
    <lineage>
        <taxon>Eukaryota</taxon>
        <taxon>Metazoa</taxon>
        <taxon>Ecdysozoa</taxon>
        <taxon>Nematoda</taxon>
        <taxon>Chromadorea</taxon>
        <taxon>Rhabditida</taxon>
        <taxon>Tylenchina</taxon>
        <taxon>Tylenchomorpha</taxon>
        <taxon>Tylenchoidea</taxon>
        <taxon>Meloidogynidae</taxon>
        <taxon>Meloidogyninae</taxon>
        <taxon>Meloidogyne</taxon>
    </lineage>
</organism>
<dbReference type="WBParaSite" id="MhA1_Contig306.frz3.gene8">
    <property type="protein sequence ID" value="MhA1_Contig306.frz3.gene8"/>
    <property type="gene ID" value="MhA1_Contig306.frz3.gene8"/>
</dbReference>
<evidence type="ECO:0000313" key="1">
    <source>
        <dbReference type="Proteomes" id="UP000095281"/>
    </source>
</evidence>
<accession>A0A1I8BMI7</accession>
<protein>
    <submittedName>
        <fullName evidence="2">PAS domain-containing protein</fullName>
    </submittedName>
</protein>
<reference evidence="2" key="1">
    <citation type="submission" date="2016-11" db="UniProtKB">
        <authorList>
            <consortium name="WormBaseParasite"/>
        </authorList>
    </citation>
    <scope>IDENTIFICATION</scope>
</reference>
<proteinExistence type="predicted"/>
<evidence type="ECO:0000313" key="2">
    <source>
        <dbReference type="WBParaSite" id="MhA1_Contig306.frz3.gene8"/>
    </source>
</evidence>
<sequence>MDNGSPPSRAGATTPNDLSPKKGLTLAQLIDYIELFTQHKVITIYSGDTKHSLLVYRQNSPTLANEGYLNLLFGEAVDLREENALKEARDKSALSVELGSLSYSPKKAERDGNVIKYCASCDDDKTYSGQVRFLFGIY</sequence>
<dbReference type="AlphaFoldDB" id="A0A1I8BMI7"/>
<keyword evidence="1" id="KW-1185">Reference proteome</keyword>